<dbReference type="InterPro" id="IPR003602">
    <property type="entry name" value="Topo_IA_DNA-bd_dom"/>
</dbReference>
<feature type="domain" description="Helicase ATP-binding" evidence="17">
    <location>
        <begin position="75"/>
        <end position="296"/>
    </location>
</feature>
<dbReference type="InterPro" id="IPR013497">
    <property type="entry name" value="Topo_IA_cen"/>
</dbReference>
<dbReference type="PROSITE" id="PS51192">
    <property type="entry name" value="HELICASE_ATP_BIND_1"/>
    <property type="match status" value="1"/>
</dbReference>
<dbReference type="Gene3D" id="3.40.50.300">
    <property type="entry name" value="P-loop containing nucleotide triphosphate hydrolases"/>
    <property type="match status" value="2"/>
</dbReference>
<evidence type="ECO:0000256" key="12">
    <source>
        <dbReference type="ARBA" id="ARBA00043976"/>
    </source>
</evidence>
<organism evidence="21">
    <name type="scientific">Ignisphaera aggregans</name>
    <dbReference type="NCBI Taxonomy" id="334771"/>
    <lineage>
        <taxon>Archaea</taxon>
        <taxon>Thermoproteota</taxon>
        <taxon>Thermoprotei</taxon>
        <taxon>Desulfurococcales</taxon>
        <taxon>Desulfurococcaceae</taxon>
        <taxon>Ignisphaera</taxon>
    </lineage>
</organism>
<keyword evidence="10 14" id="KW-0238">DNA-binding</keyword>
<dbReference type="CDD" id="cd00186">
    <property type="entry name" value="TOP1Ac"/>
    <property type="match status" value="1"/>
</dbReference>
<dbReference type="InterPro" id="IPR011545">
    <property type="entry name" value="DEAD/DEAH_box_helicase_dom"/>
</dbReference>
<dbReference type="GO" id="GO:0006260">
    <property type="term" value="P:DNA replication"/>
    <property type="evidence" value="ECO:0007669"/>
    <property type="project" value="UniProtKB-UniRule"/>
</dbReference>
<feature type="binding site" evidence="14">
    <location>
        <position position="71"/>
    </location>
    <ligand>
        <name>ATP</name>
        <dbReference type="ChEBI" id="CHEBI:30616"/>
    </ligand>
</feature>
<feature type="domain" description="Topo IA-type catalytic" evidence="19">
    <location>
        <begin position="787"/>
        <end position="1201"/>
    </location>
</feature>
<reference evidence="21" key="1">
    <citation type="journal article" date="2020" name="mSystems">
        <title>Genome- and Community-Level Interaction Insights into Carbon Utilization and Element Cycling Functions of Hydrothermarchaeota in Hydrothermal Sediment.</title>
        <authorList>
            <person name="Zhou Z."/>
            <person name="Liu Y."/>
            <person name="Xu W."/>
            <person name="Pan J."/>
            <person name="Luo Z.H."/>
            <person name="Li M."/>
        </authorList>
    </citation>
    <scope>NUCLEOTIDE SEQUENCE [LARGE SCALE GENOMIC DNA]</scope>
    <source>
        <strain evidence="21">SpSt-637</strain>
        <strain evidence="20">SpSt-667</strain>
    </source>
</reference>
<comment type="domain">
    <text evidence="14">Introduction of positive supercoils requires the cooperation of both domains. The helicase-like domain probably does not directly unwind DNA, but more likely acts by driving ATP-dependent conformational changes within the whole enzyme. A beta hairpin in the 'latch' region of the N-terminal domain plays a regulatory role in the enzyme, repressing topoisomerase activity in the absence of ATP and preventing the enzyme from acting as an ATP-independent relaxing enzyme; it also helps to coordinate nucleotide hydrolysis by the ATPase domain with the supercoiling activity of the topoisomerase domain.</text>
</comment>
<protein>
    <recommendedName>
        <fullName evidence="14 15">Reverse gyrase</fullName>
        <ecNumber evidence="14">5.6.2.-</ecNumber>
    </recommendedName>
</protein>
<evidence type="ECO:0000313" key="21">
    <source>
        <dbReference type="EMBL" id="HGQ63743.1"/>
    </source>
</evidence>
<keyword evidence="14 21" id="KW-0378">Hydrolase</keyword>
<evidence type="ECO:0000259" key="18">
    <source>
        <dbReference type="PROSITE" id="PS52036"/>
    </source>
</evidence>
<evidence type="ECO:0000256" key="2">
    <source>
        <dbReference type="ARBA" id="ARBA00011245"/>
    </source>
</evidence>
<dbReference type="InterPro" id="IPR027417">
    <property type="entry name" value="P-loop_NTPase"/>
</dbReference>
<gene>
    <name evidence="14 21" type="primary">rgy</name>
    <name evidence="21" type="ORF">ENU08_00635</name>
    <name evidence="20" type="ORF">ENU41_07200</name>
</gene>
<dbReference type="NCBIfam" id="TIGR01054">
    <property type="entry name" value="rgy"/>
    <property type="match status" value="1"/>
</dbReference>
<comment type="caution">
    <text evidence="21">The sequence shown here is derived from an EMBL/GenBank/DDBJ whole genome shotgun (WGS) entry which is preliminary data.</text>
</comment>
<accession>A0A7C4NIS7</accession>
<evidence type="ECO:0000256" key="9">
    <source>
        <dbReference type="ARBA" id="ARBA00023029"/>
    </source>
</evidence>
<dbReference type="GO" id="GO:0006265">
    <property type="term" value="P:DNA topological change"/>
    <property type="evidence" value="ECO:0007669"/>
    <property type="project" value="UniProtKB-UniRule"/>
</dbReference>
<dbReference type="Gene3D" id="1.10.290.10">
    <property type="entry name" value="Topoisomerase I, domain 4"/>
    <property type="match status" value="1"/>
</dbReference>
<dbReference type="GO" id="GO:0005524">
    <property type="term" value="F:ATP binding"/>
    <property type="evidence" value="ECO:0007669"/>
    <property type="project" value="UniProtKB-UniRule"/>
</dbReference>
<name>A0A7C4NIS7_9CREN</name>
<keyword evidence="5 14" id="KW-0547">Nucleotide-binding</keyword>
<evidence type="ECO:0000256" key="10">
    <source>
        <dbReference type="ARBA" id="ARBA00023125"/>
    </source>
</evidence>
<dbReference type="InterPro" id="IPR040569">
    <property type="entry name" value="Znf_Rg"/>
</dbReference>
<comment type="function">
    <text evidence="15">Modifies the topological state of DNA by introducing positive supercoils in an ATP-dependent process, increasing the linking number in steps of +1. Binds to single-stranded DNA, transiently cleaves and then rejoins the ends, introducing a positive supercoil in the process. The scissile phosphodiester is attacked by the catalytic tyrosine of the enzyme, resulting in the formation of a DNA-(5'-phosphotyrosyl)-enzyme intermediate. Involved in rewinding DNA strands in regions of the chromosome that have opened up to allow replication, transcription, DNA repair and/or for DNA protection.</text>
</comment>
<dbReference type="EMBL" id="DTCK01000041">
    <property type="protein sequence ID" value="HGQ36443.1"/>
    <property type="molecule type" value="Genomic_DNA"/>
</dbReference>
<keyword evidence="3 14" id="KW-0963">Cytoplasm</keyword>
<dbReference type="PANTHER" id="PTHR43505:SF1">
    <property type="entry name" value="REVERSE GYRASE"/>
    <property type="match status" value="1"/>
</dbReference>
<evidence type="ECO:0000259" key="19">
    <source>
        <dbReference type="PROSITE" id="PS52039"/>
    </source>
</evidence>
<dbReference type="EMBL" id="DTBD01000006">
    <property type="protein sequence ID" value="HGQ63743.1"/>
    <property type="molecule type" value="Genomic_DNA"/>
</dbReference>
<dbReference type="SMART" id="SM00493">
    <property type="entry name" value="TOPRIM"/>
    <property type="match status" value="1"/>
</dbReference>
<dbReference type="Pfam" id="PF01751">
    <property type="entry name" value="Toprim"/>
    <property type="match status" value="1"/>
</dbReference>
<dbReference type="PANTHER" id="PTHR43505">
    <property type="entry name" value="REVERSE GYRASE"/>
    <property type="match status" value="1"/>
</dbReference>
<dbReference type="InterPro" id="IPR003601">
    <property type="entry name" value="Topo_IA_2"/>
</dbReference>
<dbReference type="SMART" id="SM00436">
    <property type="entry name" value="TOP1Bc"/>
    <property type="match status" value="1"/>
</dbReference>
<comment type="cofactor">
    <cofactor evidence="14">
        <name>Zn(2+)</name>
        <dbReference type="ChEBI" id="CHEBI:29105"/>
    </cofactor>
    <text evidence="14">Binds 1 or 2 zinc ions per subunit.</text>
</comment>
<feature type="region of interest" description="Topoisomerase I" evidence="14">
    <location>
        <begin position="605"/>
        <end position="1225"/>
    </location>
</feature>
<dbReference type="Gene3D" id="1.10.460.10">
    <property type="entry name" value="Topoisomerase I, domain 2"/>
    <property type="match status" value="1"/>
</dbReference>
<dbReference type="GO" id="GO:0003677">
    <property type="term" value="F:DNA binding"/>
    <property type="evidence" value="ECO:0007669"/>
    <property type="project" value="UniProtKB-UniRule"/>
</dbReference>
<keyword evidence="7 14" id="KW-0862">Zinc</keyword>
<dbReference type="InterPro" id="IPR006171">
    <property type="entry name" value="TOPRIM_dom"/>
</dbReference>
<evidence type="ECO:0000259" key="17">
    <source>
        <dbReference type="PROSITE" id="PS51192"/>
    </source>
</evidence>
<comment type="similarity">
    <text evidence="12 14">In the N-terminal section; belongs to the DEAD box helicase family. DDVD subfamily.</text>
</comment>
<dbReference type="InterPro" id="IPR013826">
    <property type="entry name" value="Topo_IA_cen_sub3"/>
</dbReference>
<comment type="miscellaneous">
    <text evidence="14">This enzyme is the only unique feature of hyperthermophilic bacteria/archaea known and seems to be essential for adaptation to life at high temperatures. It may play a role in stabilization of DNA at high temperatures.</text>
</comment>
<evidence type="ECO:0000259" key="16">
    <source>
        <dbReference type="PROSITE" id="PS50880"/>
    </source>
</evidence>
<dbReference type="CDD" id="cd17924">
    <property type="entry name" value="DDXDc_reverse_gyrase"/>
    <property type="match status" value="1"/>
</dbReference>
<dbReference type="PROSITE" id="PS50880">
    <property type="entry name" value="TOPRIM"/>
    <property type="match status" value="1"/>
</dbReference>
<evidence type="ECO:0000256" key="8">
    <source>
        <dbReference type="ARBA" id="ARBA00022840"/>
    </source>
</evidence>
<evidence type="ECO:0000256" key="13">
    <source>
        <dbReference type="ARBA" id="ARBA00049360"/>
    </source>
</evidence>
<keyword evidence="11 14" id="KW-0413">Isomerase</keyword>
<comment type="catalytic activity">
    <reaction evidence="13 14 15">
        <text>ATP + H2O = ADP + phosphate + H(+)</text>
        <dbReference type="Rhea" id="RHEA:13065"/>
        <dbReference type="ChEBI" id="CHEBI:15377"/>
        <dbReference type="ChEBI" id="CHEBI:15378"/>
        <dbReference type="ChEBI" id="CHEBI:30616"/>
        <dbReference type="ChEBI" id="CHEBI:43474"/>
        <dbReference type="ChEBI" id="CHEBI:456216"/>
    </reaction>
</comment>
<comment type="subcellular location">
    <subcellularLocation>
        <location evidence="1 14">Cytoplasm</location>
    </subcellularLocation>
</comment>
<dbReference type="GO" id="GO:0016787">
    <property type="term" value="F:hydrolase activity"/>
    <property type="evidence" value="ECO:0007669"/>
    <property type="project" value="UniProtKB-KW"/>
</dbReference>
<dbReference type="InterPro" id="IPR013824">
    <property type="entry name" value="Topo_IA_cen_sub1"/>
</dbReference>
<dbReference type="Gene3D" id="2.60.510.20">
    <property type="match status" value="1"/>
</dbReference>
<dbReference type="SMART" id="SM00437">
    <property type="entry name" value="TOP1Ac"/>
    <property type="match status" value="1"/>
</dbReference>
<dbReference type="PROSITE" id="PS52037">
    <property type="entry name" value="ZF_RG_C"/>
    <property type="match status" value="1"/>
</dbReference>
<dbReference type="SUPFAM" id="SSF52540">
    <property type="entry name" value="P-loop containing nucleoside triphosphate hydrolases"/>
    <property type="match status" value="2"/>
</dbReference>
<feature type="domain" description="RG N-terminal-type" evidence="18">
    <location>
        <begin position="5"/>
        <end position="44"/>
    </location>
</feature>
<dbReference type="InterPro" id="IPR014001">
    <property type="entry name" value="Helicase_ATP-bd"/>
</dbReference>
<dbReference type="SUPFAM" id="SSF56712">
    <property type="entry name" value="Prokaryotic type I DNA topoisomerase"/>
    <property type="match status" value="1"/>
</dbReference>
<dbReference type="Pfam" id="PF01131">
    <property type="entry name" value="Topoisom_bac"/>
    <property type="match status" value="1"/>
</dbReference>
<evidence type="ECO:0000313" key="20">
    <source>
        <dbReference type="EMBL" id="HGQ36443.1"/>
    </source>
</evidence>
<dbReference type="GO" id="GO:0008270">
    <property type="term" value="F:zinc ion binding"/>
    <property type="evidence" value="ECO:0007669"/>
    <property type="project" value="UniProtKB-UniRule"/>
</dbReference>
<dbReference type="PRINTS" id="PR00417">
    <property type="entry name" value="PRTPISMRASEI"/>
</dbReference>
<evidence type="ECO:0000256" key="4">
    <source>
        <dbReference type="ARBA" id="ARBA00022723"/>
    </source>
</evidence>
<comment type="subunit">
    <text evidence="2 14">Monomer.</text>
</comment>
<evidence type="ECO:0000256" key="11">
    <source>
        <dbReference type="ARBA" id="ARBA00023235"/>
    </source>
</evidence>
<dbReference type="SMART" id="SM00487">
    <property type="entry name" value="DEXDc"/>
    <property type="match status" value="1"/>
</dbReference>
<keyword evidence="9 14" id="KW-0799">Topoisomerase</keyword>
<evidence type="ECO:0000256" key="3">
    <source>
        <dbReference type="ARBA" id="ARBA00022490"/>
    </source>
</evidence>
<keyword evidence="8 14" id="KW-0067">ATP-binding</keyword>
<evidence type="ECO:0000256" key="15">
    <source>
        <dbReference type="RuleBase" id="RU004026"/>
    </source>
</evidence>
<dbReference type="InterPro" id="IPR005736">
    <property type="entry name" value="Reverse_gyrase"/>
</dbReference>
<dbReference type="EC" id="5.6.2.-" evidence="14"/>
<feature type="active site" description="O-(5'-phospho-DNA)-tyrosine intermediate" evidence="14">
    <location>
        <position position="937"/>
    </location>
</feature>
<dbReference type="PROSITE" id="PS52036">
    <property type="entry name" value="ZF_RG_N"/>
    <property type="match status" value="1"/>
</dbReference>
<keyword evidence="4 14" id="KW-0479">Metal-binding</keyword>
<dbReference type="Pfam" id="PF00270">
    <property type="entry name" value="DEAD"/>
    <property type="match status" value="1"/>
</dbReference>
<comment type="function">
    <text evidence="14">Modifies the topological state of DNA by introducing positive supercoils in an ATP-dependent process, increasing the linking number in steps of +1. Binds to single-stranded DNA, transiently cleaves and then rejoins the ends, introducing a positive supercoil in the process. The scissile phosphodiester is attacked by the catalytic tyrosine of the enzyme, resulting in the formation of a DNA-(5'-phosphotyrosyl)-enzyme intermediate. Probably involved in rewinding DNA strands in regions of the chromosome that have opened up to allow replication, transcription, DNA repair and/or for DNA protection.</text>
</comment>
<proteinExistence type="inferred from homology"/>
<dbReference type="PROSITE" id="PS52039">
    <property type="entry name" value="TOPO_IA_2"/>
    <property type="match status" value="1"/>
</dbReference>
<dbReference type="GO" id="GO:0160097">
    <property type="term" value="F:reverse gyrase activity"/>
    <property type="evidence" value="ECO:0007669"/>
    <property type="project" value="UniProtKB-UniRule"/>
</dbReference>
<comment type="similarity">
    <text evidence="14">In the C-terminal section; belongs to the type IA topoisomerase family.</text>
</comment>
<evidence type="ECO:0000256" key="14">
    <source>
        <dbReference type="HAMAP-Rule" id="MF_01125"/>
    </source>
</evidence>
<evidence type="ECO:0000256" key="5">
    <source>
        <dbReference type="ARBA" id="ARBA00022741"/>
    </source>
</evidence>
<evidence type="ECO:0000256" key="1">
    <source>
        <dbReference type="ARBA" id="ARBA00004496"/>
    </source>
</evidence>
<feature type="domain" description="Toprim" evidence="16">
    <location>
        <begin position="609"/>
        <end position="771"/>
    </location>
</feature>
<sequence>MGKKVPIAIIYRNCCPRCGGDISSVDIAIKGACSACTNNLELTTLHILDKEVENFVGFFVKVTGFSPWSLQRYWIKRLISGESFAMIAPTGVGKSTLLAVYALYKVYYYKSKVYILTPTRELAKQMYSRLSEFIDKAKLKDSIKLLFYDSSSKNVSQTKDAIKSSDFDVLITSAAFLARHHELLTDKRFGLVIADDLDSIMKNSKSVDRILTLLGFDDKDVELAFKIIKLRQHTFLAKASKSQDVFEKIRKELLEFEAVLRNNIAKKNVQLVVASATGRARGLKAQVLKLLLGFDAGAVFEYWRNIVDLYNPLDESLYDKVAHLVKKLGSGIVFVSSLYKEIIEPLVGKLRSEGIKIEVVKSGSKSVDKFRRGEVEVLVGSASYYGILVRGLDEPVRARYTIFVGIPSIVRDLQDSLNNPRFLFMVLRELRRLGYKVDDLINSITRIITNSTPSMLYLYTKLMNQKSRVDPASVNEEIKAKVEILLNIKQNVYKIIRDILNDKRILEVSRNCIITKRGNKYLVIKPDPYTYIQASGRCSRLLRGRKTFGISIIFDEYPQLLSIMETILKRYISTFNIKNLVIDELDLYVKEIENSRSLEGYEVNINISTALIVVESPTKAKTIANMFGRPAKRVLGNTLIYETLIPVTPTRIIVASIMPSLGHITDLVTDEGLYGIKVNGFEYTPIYDFITRCRSCGAQHVGIYDSCPYCGSMDVMCSSSIYNAIKAIAIQVDEAFIATDPDSEGEKIAFDIYNLLLPYNKNIFRIEFREVTRNAILEALRNPRRIDVNKVEAQIARRIADRWIGFELSLWLQMKFGKPWLGAGRVQSPVLLWIANRYKEYKDNFGYVVVVDIGGYKVKWYLGRGFEAREKAHMVTSRALECGLEITRFEFIEKELPPPPPFTTDNLIQEANILFGFTASKTMMIAQTLFELGLITYHRTDTTRLSTTALTIAHEAIKKMNLDKMFVPRLWNREDKAEGAHEAIRPTNSINSEELIEMIIRGDIGILTRISEDHLKLYDLIFRRFIASQMPNTRIRYLRAELRISDLTTVVEVPIEVVLPGFAAVYPVKLYTEIMKNIDLVSNKVRVVKAEVVKGSLIPLYRVADIIKLMRDKGIGRPSTYAKAIDSNIKHGYVIASKKRKALIPTKLGLEVTETIHRYFVKLVGEDVTKQLEALLDEIEEGRISIQDVLNNIRNSIDIAMNAMENGALPPTFNNVNINTNAAIT</sequence>
<dbReference type="Gene3D" id="3.40.50.140">
    <property type="match status" value="1"/>
</dbReference>
<dbReference type="HAMAP" id="MF_01125">
    <property type="entry name" value="Reverse_gyrase"/>
    <property type="match status" value="1"/>
</dbReference>
<dbReference type="Gene3D" id="2.20.20.30">
    <property type="entry name" value="reverse gyrase domain"/>
    <property type="match status" value="1"/>
</dbReference>
<dbReference type="InterPro" id="IPR023405">
    <property type="entry name" value="Topo_IA_core_domain"/>
</dbReference>
<keyword evidence="6 14" id="KW-0863">Zinc-finger</keyword>
<evidence type="ECO:0000256" key="6">
    <source>
        <dbReference type="ARBA" id="ARBA00022771"/>
    </source>
</evidence>
<dbReference type="AlphaFoldDB" id="A0A7C4NIS7"/>
<dbReference type="GO" id="GO:0005737">
    <property type="term" value="C:cytoplasm"/>
    <property type="evidence" value="ECO:0007669"/>
    <property type="project" value="UniProtKB-SubCell"/>
</dbReference>
<dbReference type="GO" id="GO:0008094">
    <property type="term" value="F:ATP-dependent activity, acting on DNA"/>
    <property type="evidence" value="ECO:0007669"/>
    <property type="project" value="UniProtKB-UniRule"/>
</dbReference>
<evidence type="ECO:0000256" key="7">
    <source>
        <dbReference type="ARBA" id="ARBA00022833"/>
    </source>
</evidence>